<sequence>MSDSDSDSEFSKSWVEWFMSLKGNEFFCEVDDDYILDFFNLTGLNAEINCFQQALELITDSLEKYDENMVNQIEKSAKELYGLIHARYILTNRGLMKMQEKHRKKDFGLCLRANCYNNPLLPVGLSDTHKKAVVALYCGCCEDIYRVKQSKHKSVDGAYFGTTFPHLFYDSFPGLKSRIVDPEPSKLRYVPKIFGFKVHDIANIHRWQDKHVERENSRIAKMLENS</sequence>
<dbReference type="PANTHER" id="PTHR11740:SF39">
    <property type="entry name" value="CASEIN KINASE II SUBUNIT BETA"/>
    <property type="match status" value="1"/>
</dbReference>
<dbReference type="GO" id="GO:0019887">
    <property type="term" value="F:protein kinase regulator activity"/>
    <property type="evidence" value="ECO:0007669"/>
    <property type="project" value="InterPro"/>
</dbReference>
<evidence type="ECO:0000256" key="3">
    <source>
        <dbReference type="RuleBase" id="RU361268"/>
    </source>
</evidence>
<dbReference type="FunFam" id="2.20.25.20:FF:000001">
    <property type="entry name" value="Casein kinase II subunit beta"/>
    <property type="match status" value="1"/>
</dbReference>
<dbReference type="PANTHER" id="PTHR11740">
    <property type="entry name" value="CASEIN KINASE II SUBUNIT BETA"/>
    <property type="match status" value="1"/>
</dbReference>
<dbReference type="GO" id="GO:0006359">
    <property type="term" value="P:regulation of transcription by RNA polymerase III"/>
    <property type="evidence" value="ECO:0007669"/>
    <property type="project" value="TreeGrafter"/>
</dbReference>
<proteinExistence type="inferred from homology"/>
<dbReference type="OrthoDB" id="3971593at2759"/>
<name>A0A2T9YM28_9FUNG</name>
<dbReference type="GO" id="GO:0005956">
    <property type="term" value="C:protein kinase CK2 complex"/>
    <property type="evidence" value="ECO:0007669"/>
    <property type="project" value="UniProtKB-UniRule"/>
</dbReference>
<comment type="subunit">
    <text evidence="3">Tetramer of two alpha and two beta subunits.</text>
</comment>
<comment type="similarity">
    <text evidence="1 3">Belongs to the casein kinase 2 subunit beta family.</text>
</comment>
<comment type="caution">
    <text evidence="4">The sequence shown here is derived from an EMBL/GenBank/DDBJ whole genome shotgun (WGS) entry which is preliminary data.</text>
</comment>
<dbReference type="STRING" id="133385.A0A2T9YM28"/>
<comment type="function">
    <text evidence="2 3">Regulatory subunit of casein kinase II/CK2. As part of the kinase complex regulates the basal catalytic activity of the alpha subunit a constitutively active serine/threonine-protein kinase that phosphorylates a large number of substrates containing acidic residues C-terminal to the phosphorylated serine or threonine.</text>
</comment>
<evidence type="ECO:0000256" key="2">
    <source>
        <dbReference type="ARBA" id="ARBA00045899"/>
    </source>
</evidence>
<dbReference type="Gene3D" id="1.10.1820.10">
    <property type="entry name" value="protein kinase ck2 holoenzyme, chain C, domain 1"/>
    <property type="match status" value="1"/>
</dbReference>
<accession>A0A2T9YM28</accession>
<evidence type="ECO:0000313" key="5">
    <source>
        <dbReference type="Proteomes" id="UP000245383"/>
    </source>
</evidence>
<dbReference type="GO" id="GO:0005737">
    <property type="term" value="C:cytoplasm"/>
    <property type="evidence" value="ECO:0007669"/>
    <property type="project" value="TreeGrafter"/>
</dbReference>
<dbReference type="InterPro" id="IPR016149">
    <property type="entry name" value="Casein_kin_II_reg-sub_N"/>
</dbReference>
<dbReference type="Gene3D" id="2.20.25.20">
    <property type="match status" value="1"/>
</dbReference>
<dbReference type="InterPro" id="IPR000704">
    <property type="entry name" value="Casein_kinase_II_reg-sub"/>
</dbReference>
<dbReference type="InterPro" id="IPR035991">
    <property type="entry name" value="Casein_kinase_II_beta-like"/>
</dbReference>
<evidence type="ECO:0000256" key="1">
    <source>
        <dbReference type="ARBA" id="ARBA00006941"/>
    </source>
</evidence>
<dbReference type="Proteomes" id="UP000245383">
    <property type="component" value="Unassembled WGS sequence"/>
</dbReference>
<evidence type="ECO:0000313" key="4">
    <source>
        <dbReference type="EMBL" id="PVU93369.1"/>
    </source>
</evidence>
<protein>
    <recommendedName>
        <fullName evidence="3">Casein kinase II subunit beta</fullName>
        <shortName evidence="3">CK II beta</shortName>
    </recommendedName>
</protein>
<gene>
    <name evidence="4" type="ORF">BB561_003308</name>
</gene>
<dbReference type="GO" id="GO:0034456">
    <property type="term" value="C:UTP-C complex"/>
    <property type="evidence" value="ECO:0007669"/>
    <property type="project" value="TreeGrafter"/>
</dbReference>
<dbReference type="FunFam" id="1.10.1820.10:FF:000005">
    <property type="entry name" value="Casein kinase II subunit beta"/>
    <property type="match status" value="1"/>
</dbReference>
<dbReference type="EMBL" id="MBFR01000130">
    <property type="protein sequence ID" value="PVU93369.1"/>
    <property type="molecule type" value="Genomic_DNA"/>
</dbReference>
<reference evidence="4 5" key="1">
    <citation type="journal article" date="2018" name="MBio">
        <title>Comparative Genomics Reveals the Core Gene Toolbox for the Fungus-Insect Symbiosis.</title>
        <authorList>
            <person name="Wang Y."/>
            <person name="Stata M."/>
            <person name="Wang W."/>
            <person name="Stajich J.E."/>
            <person name="White M.M."/>
            <person name="Moncalvo J.M."/>
        </authorList>
    </citation>
    <scope>NUCLEOTIDE SEQUENCE [LARGE SCALE GENOMIC DNA]</scope>
    <source>
        <strain evidence="4 5">SWE-8-4</strain>
    </source>
</reference>
<dbReference type="PRINTS" id="PR00472">
    <property type="entry name" value="CASNKINASEII"/>
</dbReference>
<dbReference type="Pfam" id="PF01214">
    <property type="entry name" value="CK_II_beta"/>
    <property type="match status" value="1"/>
</dbReference>
<dbReference type="AlphaFoldDB" id="A0A2T9YM28"/>
<dbReference type="SMART" id="SM01085">
    <property type="entry name" value="CK_II_beta"/>
    <property type="match status" value="1"/>
</dbReference>
<keyword evidence="5" id="KW-1185">Reference proteome</keyword>
<dbReference type="SUPFAM" id="SSF57798">
    <property type="entry name" value="Casein kinase II beta subunit"/>
    <property type="match status" value="1"/>
</dbReference>
<organism evidence="4 5">
    <name type="scientific">Smittium simulii</name>
    <dbReference type="NCBI Taxonomy" id="133385"/>
    <lineage>
        <taxon>Eukaryota</taxon>
        <taxon>Fungi</taxon>
        <taxon>Fungi incertae sedis</taxon>
        <taxon>Zoopagomycota</taxon>
        <taxon>Kickxellomycotina</taxon>
        <taxon>Harpellomycetes</taxon>
        <taxon>Harpellales</taxon>
        <taxon>Legeriomycetaceae</taxon>
        <taxon>Smittium</taxon>
    </lineage>
</organism>